<keyword evidence="5" id="KW-0804">Transcription</keyword>
<gene>
    <name evidence="9" type="ORF">SHERM_14527</name>
</gene>
<evidence type="ECO:0000256" key="4">
    <source>
        <dbReference type="PROSITE-ProRule" id="PRU01002"/>
    </source>
</evidence>
<sequence length="267" mass="30790">MMISGNPRNNNNSESRIRYPFTATQRQELEQQALVFKYMVSGMPVPPDLLFTIRRSFHSSLSSKLLLPNFGWNSFSVGFGRKVDPEPGRCRRTDGKKWRCSKEAHPESKYCQRHMHRGRNRSRKPVETYNDNNNHSNNNNNHSPATTNPAGTNILNTNMPSHSFLYPHHDHHTSQSQQIAGFNFLNPTGTDCSVYGEDCNYAVSLGSFDDGEQKQEQHQQQKKKVMHHFLDEWSSAKGEDSTNWANNNTEDRTTTNLLHDFFMTPKW</sequence>
<evidence type="ECO:0000256" key="6">
    <source>
        <dbReference type="SAM" id="MobiDB-lite"/>
    </source>
</evidence>
<keyword evidence="3 4" id="KW-0539">Nucleus</keyword>
<comment type="domain">
    <text evidence="5">The QLQ domain and WRC domain may be involved in protein-protein interaction and DNA-binding, respectively.</text>
</comment>
<evidence type="ECO:0000313" key="10">
    <source>
        <dbReference type="Proteomes" id="UP001153555"/>
    </source>
</evidence>
<dbReference type="EMBL" id="CACSLK010012206">
    <property type="protein sequence ID" value="CAA0814223.1"/>
    <property type="molecule type" value="Genomic_DNA"/>
</dbReference>
<dbReference type="GO" id="GO:0006355">
    <property type="term" value="P:regulation of DNA-templated transcription"/>
    <property type="evidence" value="ECO:0007669"/>
    <property type="project" value="InterPro"/>
</dbReference>
<reference evidence="9" key="1">
    <citation type="submission" date="2019-12" db="EMBL/GenBank/DDBJ databases">
        <authorList>
            <person name="Scholes J."/>
        </authorList>
    </citation>
    <scope>NUCLEOTIDE SEQUENCE</scope>
</reference>
<comment type="function">
    <text evidence="5">Transcription activator.</text>
</comment>
<dbReference type="Pfam" id="PF08880">
    <property type="entry name" value="QLQ"/>
    <property type="match status" value="1"/>
</dbReference>
<dbReference type="InterPro" id="IPR014978">
    <property type="entry name" value="Gln-Leu-Gln_QLQ"/>
</dbReference>
<dbReference type="GO" id="GO:0005524">
    <property type="term" value="F:ATP binding"/>
    <property type="evidence" value="ECO:0007669"/>
    <property type="project" value="UniProtKB-UniRule"/>
</dbReference>
<dbReference type="InterPro" id="IPR014977">
    <property type="entry name" value="WRC_dom"/>
</dbReference>
<dbReference type="PANTHER" id="PTHR31602">
    <property type="entry name" value="GROWTH-REGULATING FACTOR 5"/>
    <property type="match status" value="1"/>
</dbReference>
<evidence type="ECO:0000256" key="5">
    <source>
        <dbReference type="RuleBase" id="RU367127"/>
    </source>
</evidence>
<feature type="domain" description="QLQ" evidence="7">
    <location>
        <begin position="20"/>
        <end position="55"/>
    </location>
</feature>
<dbReference type="InterPro" id="IPR031137">
    <property type="entry name" value="GRF"/>
</dbReference>
<dbReference type="PROSITE" id="PS51666">
    <property type="entry name" value="QLQ"/>
    <property type="match status" value="1"/>
</dbReference>
<evidence type="ECO:0000256" key="3">
    <source>
        <dbReference type="ARBA" id="ARBA00023242"/>
    </source>
</evidence>
<name>A0A9N7R6S1_STRHE</name>
<feature type="short sequence motif" description="Bipartite nuclear localization signal" evidence="4">
    <location>
        <begin position="89"/>
        <end position="99"/>
    </location>
</feature>
<dbReference type="GO" id="GO:0099402">
    <property type="term" value="P:plant organ development"/>
    <property type="evidence" value="ECO:0007669"/>
    <property type="project" value="UniProtKB-ARBA"/>
</dbReference>
<feature type="domain" description="WRC" evidence="8">
    <location>
        <begin position="84"/>
        <end position="128"/>
    </location>
</feature>
<dbReference type="AlphaFoldDB" id="A0A9N7R6S1"/>
<feature type="short sequence motif" description="Bipartite nuclear localization signal" evidence="4">
    <location>
        <begin position="117"/>
        <end position="124"/>
    </location>
</feature>
<dbReference type="OrthoDB" id="1927209at2759"/>
<evidence type="ECO:0000256" key="1">
    <source>
        <dbReference type="ARBA" id="ARBA00004123"/>
    </source>
</evidence>
<keyword evidence="5" id="KW-0805">Transcription regulation</keyword>
<protein>
    <recommendedName>
        <fullName evidence="5">Growth-regulating factor</fullName>
    </recommendedName>
</protein>
<keyword evidence="5" id="KW-0010">Activator</keyword>
<keyword evidence="10" id="KW-1185">Reference proteome</keyword>
<dbReference type="GO" id="GO:0006351">
    <property type="term" value="P:DNA-templated transcription"/>
    <property type="evidence" value="ECO:0007669"/>
    <property type="project" value="UniProtKB-UniRule"/>
</dbReference>
<comment type="subcellular location">
    <subcellularLocation>
        <location evidence="1 4 5">Nucleus</location>
    </subcellularLocation>
</comment>
<comment type="caution">
    <text evidence="9">The sequence shown here is derived from an EMBL/GenBank/DDBJ whole genome shotgun (WGS) entry which is preliminary data.</text>
</comment>
<dbReference type="GO" id="GO:0005634">
    <property type="term" value="C:nucleus"/>
    <property type="evidence" value="ECO:0007669"/>
    <property type="project" value="UniProtKB-SubCell"/>
</dbReference>
<accession>A0A9N7R6S1</accession>
<feature type="compositionally biased region" description="Low complexity" evidence="6">
    <location>
        <begin position="132"/>
        <end position="149"/>
    </location>
</feature>
<organism evidence="9 10">
    <name type="scientific">Striga hermonthica</name>
    <name type="common">Purple witchweed</name>
    <name type="synonym">Buchnera hermonthica</name>
    <dbReference type="NCBI Taxonomy" id="68872"/>
    <lineage>
        <taxon>Eukaryota</taxon>
        <taxon>Viridiplantae</taxon>
        <taxon>Streptophyta</taxon>
        <taxon>Embryophyta</taxon>
        <taxon>Tracheophyta</taxon>
        <taxon>Spermatophyta</taxon>
        <taxon>Magnoliopsida</taxon>
        <taxon>eudicotyledons</taxon>
        <taxon>Gunneridae</taxon>
        <taxon>Pentapetalae</taxon>
        <taxon>asterids</taxon>
        <taxon>lamiids</taxon>
        <taxon>Lamiales</taxon>
        <taxon>Orobanchaceae</taxon>
        <taxon>Buchnereae</taxon>
        <taxon>Striga</taxon>
    </lineage>
</organism>
<dbReference type="Proteomes" id="UP001153555">
    <property type="component" value="Unassembled WGS sequence"/>
</dbReference>
<evidence type="ECO:0000313" key="9">
    <source>
        <dbReference type="EMBL" id="CAA0814223.1"/>
    </source>
</evidence>
<feature type="region of interest" description="Disordered" evidence="6">
    <location>
        <begin position="109"/>
        <end position="149"/>
    </location>
</feature>
<dbReference type="PANTHER" id="PTHR31602:SF46">
    <property type="entry name" value="GROWTH-REGULATING FACTOR 6"/>
    <property type="match status" value="1"/>
</dbReference>
<dbReference type="PROSITE" id="PS51667">
    <property type="entry name" value="WRC"/>
    <property type="match status" value="1"/>
</dbReference>
<proteinExistence type="inferred from homology"/>
<evidence type="ECO:0000259" key="8">
    <source>
        <dbReference type="PROSITE" id="PS51667"/>
    </source>
</evidence>
<evidence type="ECO:0000259" key="7">
    <source>
        <dbReference type="PROSITE" id="PS51666"/>
    </source>
</evidence>
<evidence type="ECO:0000256" key="2">
    <source>
        <dbReference type="ARBA" id="ARBA00008122"/>
    </source>
</evidence>
<feature type="compositionally biased region" description="Basic residues" evidence="6">
    <location>
        <begin position="111"/>
        <end position="123"/>
    </location>
</feature>
<dbReference type="Pfam" id="PF08879">
    <property type="entry name" value="WRC"/>
    <property type="match status" value="1"/>
</dbReference>
<dbReference type="SMART" id="SM00951">
    <property type="entry name" value="QLQ"/>
    <property type="match status" value="1"/>
</dbReference>
<comment type="similarity">
    <text evidence="2 5">Belongs to the GRF family.</text>
</comment>